<dbReference type="Gene3D" id="3.40.190.290">
    <property type="match status" value="1"/>
</dbReference>
<sequence>MLKHLANHLPYFSAVAKHLSFSNAATELAVTQSSISYQIKSLEDKLGFKLFARGQGSKVALTEKGAKLYHEYIVLERNFNQVVSDTQLSQHTTKIELTAPVDLGVKLITPALAMLGQKTLGQNTTNQPELIVNLDLSDNLVDLKKSRFDFSIRNNTDEPELTYLPLLSVKNKLICSQRYAAQQNITTFAQLQQQHRLIVRNATKSNTWETLFSAHNTQFAQHQNRQVINNSFGIYQAIMADAGIAILAEYFIDKTNRQLLHVFDDKISQTEFFLAFQPSYIANKWAELVKAQILAYAAEKPANSLHY</sequence>
<dbReference type="EMBL" id="BMQX01000001">
    <property type="protein sequence ID" value="GGQ04731.1"/>
    <property type="molecule type" value="Genomic_DNA"/>
</dbReference>
<dbReference type="Pfam" id="PF03466">
    <property type="entry name" value="LysR_substrate"/>
    <property type="match status" value="1"/>
</dbReference>
<evidence type="ECO:0000256" key="3">
    <source>
        <dbReference type="ARBA" id="ARBA00023125"/>
    </source>
</evidence>
<evidence type="ECO:0000256" key="1">
    <source>
        <dbReference type="ARBA" id="ARBA00009437"/>
    </source>
</evidence>
<evidence type="ECO:0000313" key="6">
    <source>
        <dbReference type="EMBL" id="GGQ04731.1"/>
    </source>
</evidence>
<dbReference type="InterPro" id="IPR005119">
    <property type="entry name" value="LysR_subst-bd"/>
</dbReference>
<proteinExistence type="inferred from homology"/>
<evidence type="ECO:0000313" key="7">
    <source>
        <dbReference type="Proteomes" id="UP000619118"/>
    </source>
</evidence>
<keyword evidence="2" id="KW-0805">Transcription regulation</keyword>
<dbReference type="RefSeq" id="WP_160052070.1">
    <property type="nucleotide sequence ID" value="NZ_BMQX01000001.1"/>
</dbReference>
<reference evidence="7" key="1">
    <citation type="journal article" date="2019" name="Int. J. Syst. Evol. Microbiol.">
        <title>The Global Catalogue of Microorganisms (GCM) 10K type strain sequencing project: providing services to taxonomists for standard genome sequencing and annotation.</title>
        <authorList>
            <consortium name="The Broad Institute Genomics Platform"/>
            <consortium name="The Broad Institute Genome Sequencing Center for Infectious Disease"/>
            <person name="Wu L."/>
            <person name="Ma J."/>
        </authorList>
    </citation>
    <scope>NUCLEOTIDE SEQUENCE [LARGE SCALE GENOMIC DNA]</scope>
    <source>
        <strain evidence="7">JCM 32306</strain>
    </source>
</reference>
<keyword evidence="3" id="KW-0238">DNA-binding</keyword>
<dbReference type="PRINTS" id="PR00039">
    <property type="entry name" value="HTHLYSR"/>
</dbReference>
<dbReference type="SUPFAM" id="SSF46785">
    <property type="entry name" value="Winged helix' DNA-binding domain"/>
    <property type="match status" value="1"/>
</dbReference>
<dbReference type="InterPro" id="IPR000847">
    <property type="entry name" value="LysR_HTH_N"/>
</dbReference>
<keyword evidence="7" id="KW-1185">Reference proteome</keyword>
<dbReference type="InterPro" id="IPR036388">
    <property type="entry name" value="WH-like_DNA-bd_sf"/>
</dbReference>
<evidence type="ECO:0000256" key="2">
    <source>
        <dbReference type="ARBA" id="ARBA00023015"/>
    </source>
</evidence>
<comment type="caution">
    <text evidence="6">The sequence shown here is derived from an EMBL/GenBank/DDBJ whole genome shotgun (WGS) entry which is preliminary data.</text>
</comment>
<dbReference type="InterPro" id="IPR036390">
    <property type="entry name" value="WH_DNA-bd_sf"/>
</dbReference>
<protein>
    <recommendedName>
        <fullName evidence="5">HTH lysR-type domain-containing protein</fullName>
    </recommendedName>
</protein>
<dbReference type="Gene3D" id="1.10.10.10">
    <property type="entry name" value="Winged helix-like DNA-binding domain superfamily/Winged helix DNA-binding domain"/>
    <property type="match status" value="1"/>
</dbReference>
<dbReference type="PANTHER" id="PTHR30537:SF5">
    <property type="entry name" value="HTH-TYPE TRANSCRIPTIONAL ACTIVATOR TTDR-RELATED"/>
    <property type="match status" value="1"/>
</dbReference>
<dbReference type="Proteomes" id="UP000619118">
    <property type="component" value="Unassembled WGS sequence"/>
</dbReference>
<dbReference type="PANTHER" id="PTHR30537">
    <property type="entry name" value="HTH-TYPE TRANSCRIPTIONAL REGULATOR"/>
    <property type="match status" value="1"/>
</dbReference>
<comment type="similarity">
    <text evidence="1">Belongs to the LysR transcriptional regulatory family.</text>
</comment>
<dbReference type="InterPro" id="IPR058163">
    <property type="entry name" value="LysR-type_TF_proteobact-type"/>
</dbReference>
<dbReference type="SUPFAM" id="SSF53850">
    <property type="entry name" value="Periplasmic binding protein-like II"/>
    <property type="match status" value="1"/>
</dbReference>
<evidence type="ECO:0000259" key="5">
    <source>
        <dbReference type="PROSITE" id="PS50931"/>
    </source>
</evidence>
<keyword evidence="4" id="KW-0804">Transcription</keyword>
<organism evidence="6 7">
    <name type="scientific">Shewanella litoralis</name>
    <dbReference type="NCBI Taxonomy" id="2282700"/>
    <lineage>
        <taxon>Bacteria</taxon>
        <taxon>Pseudomonadati</taxon>
        <taxon>Pseudomonadota</taxon>
        <taxon>Gammaproteobacteria</taxon>
        <taxon>Alteromonadales</taxon>
        <taxon>Shewanellaceae</taxon>
        <taxon>Shewanella</taxon>
    </lineage>
</organism>
<dbReference type="Pfam" id="PF00126">
    <property type="entry name" value="HTH_1"/>
    <property type="match status" value="1"/>
</dbReference>
<dbReference type="PROSITE" id="PS50931">
    <property type="entry name" value="HTH_LYSR"/>
    <property type="match status" value="1"/>
</dbReference>
<evidence type="ECO:0000256" key="4">
    <source>
        <dbReference type="ARBA" id="ARBA00023163"/>
    </source>
</evidence>
<gene>
    <name evidence="6" type="ORF">GCM10009411_02390</name>
</gene>
<feature type="domain" description="HTH lysR-type" evidence="5">
    <location>
        <begin position="4"/>
        <end position="62"/>
    </location>
</feature>
<accession>A0ABQ2QYM8</accession>
<name>A0ABQ2QYM8_9GAMM</name>